<keyword evidence="8 9" id="KW-0739">Sodium transport</keyword>
<dbReference type="PANTHER" id="PTHR10110:SF187">
    <property type="entry name" value="SODIUM_HYDROGEN EXCHANGER"/>
    <property type="match status" value="1"/>
</dbReference>
<dbReference type="EMBL" id="DAKRPA010000135">
    <property type="protein sequence ID" value="DAZ97423.1"/>
    <property type="molecule type" value="Genomic_DNA"/>
</dbReference>
<dbReference type="PRINTS" id="PR01084">
    <property type="entry name" value="NAHEXCHNGR"/>
</dbReference>
<name>A0AAV2YVJ4_9STRA</name>
<feature type="transmembrane region" description="Helical" evidence="11">
    <location>
        <begin position="389"/>
        <end position="407"/>
    </location>
</feature>
<feature type="chain" id="PRO_5043651778" description="Sodium/hydrogen exchanger" evidence="12">
    <location>
        <begin position="23"/>
        <end position="590"/>
    </location>
</feature>
<evidence type="ECO:0000256" key="2">
    <source>
        <dbReference type="ARBA" id="ARBA00022448"/>
    </source>
</evidence>
<evidence type="ECO:0000256" key="4">
    <source>
        <dbReference type="ARBA" id="ARBA00022989"/>
    </source>
</evidence>
<feature type="transmembrane region" description="Helical" evidence="11">
    <location>
        <begin position="161"/>
        <end position="187"/>
    </location>
</feature>
<dbReference type="Pfam" id="PF00999">
    <property type="entry name" value="Na_H_Exchanger"/>
    <property type="match status" value="1"/>
</dbReference>
<dbReference type="Proteomes" id="UP001146120">
    <property type="component" value="Unassembled WGS sequence"/>
</dbReference>
<dbReference type="InterPro" id="IPR006153">
    <property type="entry name" value="Cation/H_exchanger_TM"/>
</dbReference>
<protein>
    <recommendedName>
        <fullName evidence="9">Sodium/hydrogen exchanger</fullName>
    </recommendedName>
</protein>
<feature type="transmembrane region" description="Helical" evidence="11">
    <location>
        <begin position="199"/>
        <end position="218"/>
    </location>
</feature>
<reference evidence="14" key="1">
    <citation type="submission" date="2022-11" db="EMBL/GenBank/DDBJ databases">
        <authorList>
            <person name="Morgan W.R."/>
            <person name="Tartar A."/>
        </authorList>
    </citation>
    <scope>NUCLEOTIDE SEQUENCE</scope>
    <source>
        <strain evidence="14">ARSEF 373</strain>
    </source>
</reference>
<proteinExistence type="inferred from homology"/>
<evidence type="ECO:0000256" key="3">
    <source>
        <dbReference type="ARBA" id="ARBA00022692"/>
    </source>
</evidence>
<comment type="similarity">
    <text evidence="9">Belongs to the monovalent cation:proton antiporter 1 (CPA1) transporter (TC 2.A.36) family.</text>
</comment>
<evidence type="ECO:0000259" key="13">
    <source>
        <dbReference type="Pfam" id="PF00999"/>
    </source>
</evidence>
<evidence type="ECO:0000256" key="9">
    <source>
        <dbReference type="RuleBase" id="RU003722"/>
    </source>
</evidence>
<comment type="caution">
    <text evidence="14">The sequence shown here is derived from an EMBL/GenBank/DDBJ whole genome shotgun (WGS) entry which is preliminary data.</text>
</comment>
<feature type="transmembrane region" description="Helical" evidence="11">
    <location>
        <begin position="41"/>
        <end position="59"/>
    </location>
</feature>
<gene>
    <name evidence="14" type="ORF">N0F65_009874</name>
</gene>
<dbReference type="InterPro" id="IPR018422">
    <property type="entry name" value="Cation/H_exchanger_CPA1"/>
</dbReference>
<evidence type="ECO:0000256" key="7">
    <source>
        <dbReference type="ARBA" id="ARBA00023136"/>
    </source>
</evidence>
<evidence type="ECO:0000256" key="11">
    <source>
        <dbReference type="SAM" id="Phobius"/>
    </source>
</evidence>
<feature type="transmembrane region" description="Helical" evidence="11">
    <location>
        <begin position="71"/>
        <end position="92"/>
    </location>
</feature>
<dbReference type="GO" id="GO:0005886">
    <property type="term" value="C:plasma membrane"/>
    <property type="evidence" value="ECO:0007669"/>
    <property type="project" value="TreeGrafter"/>
</dbReference>
<evidence type="ECO:0000256" key="5">
    <source>
        <dbReference type="ARBA" id="ARBA00023053"/>
    </source>
</evidence>
<keyword evidence="5" id="KW-0915">Sodium</keyword>
<dbReference type="InterPro" id="IPR004709">
    <property type="entry name" value="NaH_exchanger"/>
</dbReference>
<dbReference type="GO" id="GO:0098719">
    <property type="term" value="P:sodium ion import across plasma membrane"/>
    <property type="evidence" value="ECO:0007669"/>
    <property type="project" value="TreeGrafter"/>
</dbReference>
<evidence type="ECO:0000256" key="12">
    <source>
        <dbReference type="SAM" id="SignalP"/>
    </source>
</evidence>
<feature type="transmembrane region" description="Helical" evidence="11">
    <location>
        <begin position="269"/>
        <end position="294"/>
    </location>
</feature>
<keyword evidence="12" id="KW-0732">Signal</keyword>
<keyword evidence="4 11" id="KW-1133">Transmembrane helix</keyword>
<dbReference type="PANTHER" id="PTHR10110">
    <property type="entry name" value="SODIUM/HYDROGEN EXCHANGER"/>
    <property type="match status" value="1"/>
</dbReference>
<reference evidence="14" key="2">
    <citation type="journal article" date="2023" name="Microbiol Resour">
        <title>Decontamination and Annotation of the Draft Genome Sequence of the Oomycete Lagenidium giganteum ARSEF 373.</title>
        <authorList>
            <person name="Morgan W.R."/>
            <person name="Tartar A."/>
        </authorList>
    </citation>
    <scope>NUCLEOTIDE SEQUENCE</scope>
    <source>
        <strain evidence="14">ARSEF 373</strain>
    </source>
</reference>
<keyword evidence="7 11" id="KW-0472">Membrane</keyword>
<evidence type="ECO:0000256" key="10">
    <source>
        <dbReference type="SAM" id="MobiDB-lite"/>
    </source>
</evidence>
<feature type="domain" description="Cation/H+ exchanger transmembrane" evidence="13">
    <location>
        <begin position="76"/>
        <end position="486"/>
    </location>
</feature>
<feature type="region of interest" description="Disordered" evidence="10">
    <location>
        <begin position="566"/>
        <end position="590"/>
    </location>
</feature>
<keyword evidence="2 9" id="KW-0813">Transport</keyword>
<dbReference type="GO" id="GO:0015386">
    <property type="term" value="F:potassium:proton antiporter activity"/>
    <property type="evidence" value="ECO:0007669"/>
    <property type="project" value="TreeGrafter"/>
</dbReference>
<keyword evidence="9" id="KW-0050">Antiport</keyword>
<keyword evidence="3 9" id="KW-0812">Transmembrane</keyword>
<evidence type="ECO:0000256" key="8">
    <source>
        <dbReference type="ARBA" id="ARBA00023201"/>
    </source>
</evidence>
<sequence length="590" mass="64236">MARTTQLTVGLVLVLTLGAATATPATAIRDGVDEPDTQKRWAGGELLVCAIIQLILVNVAYRIDRSKGAPLLSTSSWAIIFGLLCGGLLSLVSEKVRHLTSEDVQRKGPIGSPACCVLTVLLQRASSVGLDPQILFFGLLPPIILEAGFNTQRKGFFSNFWAILLLAIVGTLIATFATSGIIIFLGQRGLITKFSSAEAFLYGSLISAIDPVATLLVFKKCKAPSLLFNLVFGESVLNDAVAIVIFSLFKDFVESGNTDVTMQTALSMVAQLLGIGLGSVALAAVICYSSAYFLRHSDPRLKQHPTYEISIVLLSSYASYVAADLCELSGLLAVFFSGVFIRHYHMYNISKASAFAFKHLLSTIAFLAENFIYLYLGISVIAYQSSFKWDWGFVLANFVACLLARALNTFPLCSIANACRSVRRRIPFSYMLVIWFSGLRGAIAFALALNVRTSNPDHAAIIKSSTLFTVLFTTVFFGMGTSPLLSVLGLSKKSTDEETIVVVQPRSNGADEEMTQSSRLELDIPDDTVEASNGEKRTLLPVHHHEHESVHDAWVEIDERFLKPLFGGKPRPRSDSTASASWQGYIDLEK</sequence>
<keyword evidence="6 9" id="KW-0406">Ion transport</keyword>
<accession>A0AAV2YVJ4</accession>
<feature type="transmembrane region" description="Helical" evidence="11">
    <location>
        <begin position="359"/>
        <end position="383"/>
    </location>
</feature>
<feature type="transmembrane region" description="Helical" evidence="11">
    <location>
        <begin position="132"/>
        <end position="149"/>
    </location>
</feature>
<dbReference type="GO" id="GO:0015385">
    <property type="term" value="F:sodium:proton antiporter activity"/>
    <property type="evidence" value="ECO:0007669"/>
    <property type="project" value="InterPro"/>
</dbReference>
<dbReference type="GO" id="GO:0051453">
    <property type="term" value="P:regulation of intracellular pH"/>
    <property type="evidence" value="ECO:0007669"/>
    <property type="project" value="TreeGrafter"/>
</dbReference>
<feature type="transmembrane region" description="Helical" evidence="11">
    <location>
        <begin position="468"/>
        <end position="490"/>
    </location>
</feature>
<feature type="signal peptide" evidence="12">
    <location>
        <begin position="1"/>
        <end position="22"/>
    </location>
</feature>
<comment type="subcellular location">
    <subcellularLocation>
        <location evidence="1">Membrane</location>
        <topology evidence="1">Multi-pass membrane protein</topology>
    </subcellularLocation>
</comment>
<dbReference type="NCBIfam" id="TIGR00840">
    <property type="entry name" value="b_cpa1"/>
    <property type="match status" value="1"/>
</dbReference>
<evidence type="ECO:0000313" key="14">
    <source>
        <dbReference type="EMBL" id="DAZ97423.1"/>
    </source>
</evidence>
<dbReference type="Gene3D" id="6.10.140.1330">
    <property type="match status" value="1"/>
</dbReference>
<evidence type="ECO:0000256" key="6">
    <source>
        <dbReference type="ARBA" id="ARBA00023065"/>
    </source>
</evidence>
<feature type="transmembrane region" description="Helical" evidence="11">
    <location>
        <begin position="428"/>
        <end position="448"/>
    </location>
</feature>
<evidence type="ECO:0000256" key="1">
    <source>
        <dbReference type="ARBA" id="ARBA00004141"/>
    </source>
</evidence>
<organism evidence="14 15">
    <name type="scientific">Lagenidium giganteum</name>
    <dbReference type="NCBI Taxonomy" id="4803"/>
    <lineage>
        <taxon>Eukaryota</taxon>
        <taxon>Sar</taxon>
        <taxon>Stramenopiles</taxon>
        <taxon>Oomycota</taxon>
        <taxon>Peronosporomycetes</taxon>
        <taxon>Pythiales</taxon>
        <taxon>Pythiaceae</taxon>
    </lineage>
</organism>
<keyword evidence="15" id="KW-1185">Reference proteome</keyword>
<dbReference type="AlphaFoldDB" id="A0AAV2YVJ4"/>
<evidence type="ECO:0000313" key="15">
    <source>
        <dbReference type="Proteomes" id="UP001146120"/>
    </source>
</evidence>